<dbReference type="Pfam" id="PF07813">
    <property type="entry name" value="LTXXQ"/>
    <property type="match status" value="1"/>
</dbReference>
<dbReference type="EMBL" id="JAZIBG010000049">
    <property type="protein sequence ID" value="MEF7616899.1"/>
    <property type="molecule type" value="Genomic_DNA"/>
</dbReference>
<evidence type="ECO:0000313" key="2">
    <source>
        <dbReference type="Proteomes" id="UP001336250"/>
    </source>
</evidence>
<accession>A0AAW9QCF5</accession>
<dbReference type="Gene3D" id="1.20.120.1490">
    <property type="match status" value="1"/>
</dbReference>
<gene>
    <name evidence="1" type="ORF">V4F39_23495</name>
</gene>
<proteinExistence type="predicted"/>
<dbReference type="RefSeq" id="WP_332292505.1">
    <property type="nucleotide sequence ID" value="NZ_JAZIBG010000049.1"/>
</dbReference>
<organism evidence="1 2">
    <name type="scientific">Aquincola agrisoli</name>
    <dbReference type="NCBI Taxonomy" id="3119538"/>
    <lineage>
        <taxon>Bacteria</taxon>
        <taxon>Pseudomonadati</taxon>
        <taxon>Pseudomonadota</taxon>
        <taxon>Betaproteobacteria</taxon>
        <taxon>Burkholderiales</taxon>
        <taxon>Sphaerotilaceae</taxon>
        <taxon>Aquincola</taxon>
    </lineage>
</organism>
<evidence type="ECO:0000313" key="1">
    <source>
        <dbReference type="EMBL" id="MEF7616899.1"/>
    </source>
</evidence>
<protein>
    <submittedName>
        <fullName evidence="1">Spy/CpxP family protein refolding chaperone</fullName>
    </submittedName>
</protein>
<dbReference type="GO" id="GO:0042597">
    <property type="term" value="C:periplasmic space"/>
    <property type="evidence" value="ECO:0007669"/>
    <property type="project" value="InterPro"/>
</dbReference>
<dbReference type="InterPro" id="IPR012899">
    <property type="entry name" value="LTXXQ"/>
</dbReference>
<dbReference type="Proteomes" id="UP001336250">
    <property type="component" value="Unassembled WGS sequence"/>
</dbReference>
<keyword evidence="2" id="KW-1185">Reference proteome</keyword>
<sequence>MKAWIQRTLVGVFGASVLFGGLAACSHRFEGHGGWAQHSPEDRAKHRARMVERVAAKLELDAAQKAKLDTLASTLQAQRQAVMGGTTHPRAEMQALVAGSTFDRARAQSLVQEKAQALQAASPAVIAAMADFYDSLRPEQQQKVREFMARRGGRGHGPGHGPRG</sequence>
<dbReference type="AlphaFoldDB" id="A0AAW9QCF5"/>
<comment type="caution">
    <text evidence="1">The sequence shown here is derived from an EMBL/GenBank/DDBJ whole genome shotgun (WGS) entry which is preliminary data.</text>
</comment>
<reference evidence="1 2" key="1">
    <citation type="submission" date="2024-02" db="EMBL/GenBank/DDBJ databases">
        <title>Genome sequence of Aquincola sp. MAHUQ-54.</title>
        <authorList>
            <person name="Huq M.A."/>
        </authorList>
    </citation>
    <scope>NUCLEOTIDE SEQUENCE [LARGE SCALE GENOMIC DNA]</scope>
    <source>
        <strain evidence="1 2">MAHUQ-54</strain>
    </source>
</reference>
<dbReference type="PROSITE" id="PS51257">
    <property type="entry name" value="PROKAR_LIPOPROTEIN"/>
    <property type="match status" value="1"/>
</dbReference>
<name>A0AAW9QCF5_9BURK</name>